<accession>A0AC34FW11</accession>
<dbReference type="WBParaSite" id="ES5_v2.g21455.t1">
    <property type="protein sequence ID" value="ES5_v2.g21455.t1"/>
    <property type="gene ID" value="ES5_v2.g21455"/>
</dbReference>
<evidence type="ECO:0000313" key="2">
    <source>
        <dbReference type="WBParaSite" id="ES5_v2.g21455.t1"/>
    </source>
</evidence>
<evidence type="ECO:0000313" key="1">
    <source>
        <dbReference type="Proteomes" id="UP000887579"/>
    </source>
</evidence>
<name>A0AC34FW11_9BILA</name>
<proteinExistence type="predicted"/>
<protein>
    <submittedName>
        <fullName evidence="2">Uncharacterized protein</fullName>
    </submittedName>
</protein>
<dbReference type="Proteomes" id="UP000887579">
    <property type="component" value="Unplaced"/>
</dbReference>
<organism evidence="1 2">
    <name type="scientific">Panagrolaimus sp. ES5</name>
    <dbReference type="NCBI Taxonomy" id="591445"/>
    <lineage>
        <taxon>Eukaryota</taxon>
        <taxon>Metazoa</taxon>
        <taxon>Ecdysozoa</taxon>
        <taxon>Nematoda</taxon>
        <taxon>Chromadorea</taxon>
        <taxon>Rhabditida</taxon>
        <taxon>Tylenchina</taxon>
        <taxon>Panagrolaimomorpha</taxon>
        <taxon>Panagrolaimoidea</taxon>
        <taxon>Panagrolaimidae</taxon>
        <taxon>Panagrolaimus</taxon>
    </lineage>
</organism>
<sequence>MVLKKDSSAALQAAPTSRTTQSHRKEKANNSMNVVFSKKVYFDASSSRHQSFPFQDSLINYITKNPSSSKCYQKMVQSCKYFYIKNPILVVFKFGYDEKRNDKCRIYSGKKCIQMANITSKLWITDELYVSCISPAKQNLFLSLIPKLYQFDAKRIYLWDHTLSFDHFCYLNQSTENIDLWRITVKYDDGSIVPFEKLIEALPKLKNIRFEPVKAVSNIASKTVGELVKMPHFSWIKYFNMSDVPETFDLNAFYIYMKKNQLTKFHLKFDDSISNAYKSRLEGIIDEIIATKTHDYKPPILHYRGLDGKKRDALLFL</sequence>
<reference evidence="2" key="1">
    <citation type="submission" date="2022-11" db="UniProtKB">
        <authorList>
            <consortium name="WormBaseParasite"/>
        </authorList>
    </citation>
    <scope>IDENTIFICATION</scope>
</reference>